<keyword evidence="6" id="KW-0418">Kinase</keyword>
<keyword evidence="9" id="KW-1185">Reference proteome</keyword>
<evidence type="ECO:0000256" key="1">
    <source>
        <dbReference type="ARBA" id="ARBA00004496"/>
    </source>
</evidence>
<dbReference type="GO" id="GO:0009401">
    <property type="term" value="P:phosphoenolpyruvate-dependent sugar phosphotransferase system"/>
    <property type="evidence" value="ECO:0007669"/>
    <property type="project" value="UniProtKB-KW"/>
</dbReference>
<dbReference type="RefSeq" id="WP_183252472.1">
    <property type="nucleotide sequence ID" value="NZ_JACHEP010000003.1"/>
</dbReference>
<sequence>MFKWFRKKAEKEAIVAPLTGNIVTLESVPDPVFAQKMMGDGVAIEPTEGIVVAPIDGEIVQVFPTKHAIGLRSKKGLEILIHIGLETVGMNGEGFEVHVQAGDCVKVGDRLITFDLSLVQQKAKSTITPIIITNSDAIEHIERVEVETVQRGQTVMMTIATK</sequence>
<dbReference type="EMBL" id="JACHEP010000003">
    <property type="protein sequence ID" value="MBB5324070.1"/>
    <property type="molecule type" value="Genomic_DNA"/>
</dbReference>
<keyword evidence="5" id="KW-0598">Phosphotransferase system</keyword>
<dbReference type="NCBIfam" id="TIGR00830">
    <property type="entry name" value="PTBA"/>
    <property type="match status" value="1"/>
</dbReference>
<evidence type="ECO:0000313" key="8">
    <source>
        <dbReference type="EMBL" id="MBB5324070.1"/>
    </source>
</evidence>
<evidence type="ECO:0000256" key="5">
    <source>
        <dbReference type="ARBA" id="ARBA00022683"/>
    </source>
</evidence>
<gene>
    <name evidence="8" type="ORF">HNQ34_001162</name>
</gene>
<dbReference type="SUPFAM" id="SSF51261">
    <property type="entry name" value="Duplicated hybrid motif"/>
    <property type="match status" value="1"/>
</dbReference>
<name>A0A7W8IP37_9BACL</name>
<protein>
    <submittedName>
        <fullName evidence="8">PTS system glucose-specific IIA component</fullName>
    </submittedName>
</protein>
<reference evidence="8 9" key="1">
    <citation type="submission" date="2020-08" db="EMBL/GenBank/DDBJ databases">
        <title>Genomic Encyclopedia of Type Strains, Phase IV (KMG-IV): sequencing the most valuable type-strain genomes for metagenomic binning, comparative biology and taxonomic classification.</title>
        <authorList>
            <person name="Goeker M."/>
        </authorList>
    </citation>
    <scope>NUCLEOTIDE SEQUENCE [LARGE SCALE GENOMIC DNA]</scope>
    <source>
        <strain evidence="8 9">DSM 16325</strain>
    </source>
</reference>
<evidence type="ECO:0000256" key="4">
    <source>
        <dbReference type="ARBA" id="ARBA00022679"/>
    </source>
</evidence>
<evidence type="ECO:0000256" key="2">
    <source>
        <dbReference type="ARBA" id="ARBA00022448"/>
    </source>
</evidence>
<comment type="caution">
    <text evidence="8">The sequence shown here is derived from an EMBL/GenBank/DDBJ whole genome shotgun (WGS) entry which is preliminary data.</text>
</comment>
<dbReference type="PROSITE" id="PS51093">
    <property type="entry name" value="PTS_EIIA_TYPE_1"/>
    <property type="match status" value="1"/>
</dbReference>
<dbReference type="Pfam" id="PF00358">
    <property type="entry name" value="PTS_EIIA_1"/>
    <property type="match status" value="1"/>
</dbReference>
<organism evidence="8 9">
    <name type="scientific">Anoxybacteroides tepidamans</name>
    <dbReference type="NCBI Taxonomy" id="265948"/>
    <lineage>
        <taxon>Bacteria</taxon>
        <taxon>Bacillati</taxon>
        <taxon>Bacillota</taxon>
        <taxon>Bacilli</taxon>
        <taxon>Bacillales</taxon>
        <taxon>Anoxybacillaceae</taxon>
        <taxon>Anoxybacteroides</taxon>
    </lineage>
</organism>
<proteinExistence type="predicted"/>
<evidence type="ECO:0000259" key="7">
    <source>
        <dbReference type="PROSITE" id="PS51093"/>
    </source>
</evidence>
<dbReference type="GO" id="GO:0016301">
    <property type="term" value="F:kinase activity"/>
    <property type="evidence" value="ECO:0007669"/>
    <property type="project" value="UniProtKB-KW"/>
</dbReference>
<evidence type="ECO:0000313" key="9">
    <source>
        <dbReference type="Proteomes" id="UP000520011"/>
    </source>
</evidence>
<dbReference type="Proteomes" id="UP000520011">
    <property type="component" value="Unassembled WGS sequence"/>
</dbReference>
<dbReference type="GO" id="GO:0005737">
    <property type="term" value="C:cytoplasm"/>
    <property type="evidence" value="ECO:0007669"/>
    <property type="project" value="UniProtKB-SubCell"/>
</dbReference>
<keyword evidence="3" id="KW-0762">Sugar transport</keyword>
<dbReference type="InterPro" id="IPR011055">
    <property type="entry name" value="Dup_hybrid_motif"/>
</dbReference>
<keyword evidence="4" id="KW-0808">Transferase</keyword>
<keyword evidence="2" id="KW-0813">Transport</keyword>
<dbReference type="FunFam" id="2.70.70.10:FF:000001">
    <property type="entry name" value="PTS system glucose-specific IIA component"/>
    <property type="match status" value="1"/>
</dbReference>
<feature type="domain" description="PTS EIIA type-1" evidence="7">
    <location>
        <begin position="30"/>
        <end position="134"/>
    </location>
</feature>
<dbReference type="AlphaFoldDB" id="A0A7W8IP37"/>
<dbReference type="InterPro" id="IPR001127">
    <property type="entry name" value="PTS_EIIA_1_perm"/>
</dbReference>
<dbReference type="InterPro" id="IPR050890">
    <property type="entry name" value="PTS_EIIA_component"/>
</dbReference>
<comment type="subcellular location">
    <subcellularLocation>
        <location evidence="1">Cytoplasm</location>
    </subcellularLocation>
</comment>
<accession>A0A7W8IP37</accession>
<dbReference type="Gene3D" id="2.70.70.10">
    <property type="entry name" value="Glucose Permease (Domain IIA)"/>
    <property type="match status" value="1"/>
</dbReference>
<dbReference type="PANTHER" id="PTHR45008">
    <property type="entry name" value="PTS SYSTEM GLUCOSE-SPECIFIC EIIA COMPONENT"/>
    <property type="match status" value="1"/>
</dbReference>
<evidence type="ECO:0000256" key="3">
    <source>
        <dbReference type="ARBA" id="ARBA00022597"/>
    </source>
</evidence>
<dbReference type="PROSITE" id="PS00371">
    <property type="entry name" value="PTS_EIIA_TYPE_1_HIS"/>
    <property type="match status" value="1"/>
</dbReference>
<dbReference type="PANTHER" id="PTHR45008:SF1">
    <property type="entry name" value="PTS SYSTEM GLUCOSE-SPECIFIC EIIA COMPONENT"/>
    <property type="match status" value="1"/>
</dbReference>
<evidence type="ECO:0000256" key="6">
    <source>
        <dbReference type="ARBA" id="ARBA00022777"/>
    </source>
</evidence>